<gene>
    <name evidence="3" type="ORF">ACFORG_20590</name>
</gene>
<evidence type="ECO:0000313" key="4">
    <source>
        <dbReference type="Proteomes" id="UP001595629"/>
    </source>
</evidence>
<dbReference type="Pfam" id="PF07331">
    <property type="entry name" value="TctB"/>
    <property type="match status" value="1"/>
</dbReference>
<dbReference type="Proteomes" id="UP001595629">
    <property type="component" value="Unassembled WGS sequence"/>
</dbReference>
<evidence type="ECO:0000256" key="1">
    <source>
        <dbReference type="SAM" id="Phobius"/>
    </source>
</evidence>
<dbReference type="InterPro" id="IPR009936">
    <property type="entry name" value="DUF1468"/>
</dbReference>
<comment type="caution">
    <text evidence="3">The sequence shown here is derived from an EMBL/GenBank/DDBJ whole genome shotgun (WGS) entry which is preliminary data.</text>
</comment>
<evidence type="ECO:0000313" key="3">
    <source>
        <dbReference type="EMBL" id="MFC3616147.1"/>
    </source>
</evidence>
<sequence length="159" mass="16960">MSLNDLNTRLGLAALAGAAFLVLVAIPQWVFSPSNVGNIILSPTFWPYILAAFLALVGVGLLLTPAGPVSDTEEDDPKGSPWLRLAGLGAIMILTMFALPRLGMVWSCMLAFAATAFMFRTRYPKAALVCAILVPLVLYAFFAHVAGVAIPQGQFVRLP</sequence>
<keyword evidence="1" id="KW-1133">Transmembrane helix</keyword>
<feature type="transmembrane region" description="Helical" evidence="1">
    <location>
        <begin position="81"/>
        <end position="98"/>
    </location>
</feature>
<name>A0ABV7TKL7_9RHOB</name>
<organism evidence="3 4">
    <name type="scientific">Lutimaribacter marinistellae</name>
    <dbReference type="NCBI Taxonomy" id="1820329"/>
    <lineage>
        <taxon>Bacteria</taxon>
        <taxon>Pseudomonadati</taxon>
        <taxon>Pseudomonadota</taxon>
        <taxon>Alphaproteobacteria</taxon>
        <taxon>Rhodobacterales</taxon>
        <taxon>Roseobacteraceae</taxon>
        <taxon>Lutimaribacter</taxon>
    </lineage>
</organism>
<accession>A0ABV7TKL7</accession>
<protein>
    <submittedName>
        <fullName evidence="3">Tripartite tricarboxylate transporter TctB family protein</fullName>
    </submittedName>
</protein>
<feature type="transmembrane region" description="Helical" evidence="1">
    <location>
        <begin position="45"/>
        <end position="69"/>
    </location>
</feature>
<proteinExistence type="predicted"/>
<feature type="transmembrane region" description="Helical" evidence="1">
    <location>
        <begin position="12"/>
        <end position="30"/>
    </location>
</feature>
<dbReference type="RefSeq" id="WP_386737453.1">
    <property type="nucleotide sequence ID" value="NZ_JBHRXI010000044.1"/>
</dbReference>
<reference evidence="4" key="1">
    <citation type="journal article" date="2019" name="Int. J. Syst. Evol. Microbiol.">
        <title>The Global Catalogue of Microorganisms (GCM) 10K type strain sequencing project: providing services to taxonomists for standard genome sequencing and annotation.</title>
        <authorList>
            <consortium name="The Broad Institute Genomics Platform"/>
            <consortium name="The Broad Institute Genome Sequencing Center for Infectious Disease"/>
            <person name="Wu L."/>
            <person name="Ma J."/>
        </authorList>
    </citation>
    <scope>NUCLEOTIDE SEQUENCE [LARGE SCALE GENOMIC DNA]</scope>
    <source>
        <strain evidence="4">KCTC 42911</strain>
    </source>
</reference>
<keyword evidence="1" id="KW-0472">Membrane</keyword>
<keyword evidence="4" id="KW-1185">Reference proteome</keyword>
<feature type="transmembrane region" description="Helical" evidence="1">
    <location>
        <begin position="126"/>
        <end position="150"/>
    </location>
</feature>
<feature type="domain" description="DUF1468" evidence="2">
    <location>
        <begin position="15"/>
        <end position="151"/>
    </location>
</feature>
<keyword evidence="1" id="KW-0812">Transmembrane</keyword>
<evidence type="ECO:0000259" key="2">
    <source>
        <dbReference type="Pfam" id="PF07331"/>
    </source>
</evidence>
<dbReference type="EMBL" id="JBHRXI010000044">
    <property type="protein sequence ID" value="MFC3616147.1"/>
    <property type="molecule type" value="Genomic_DNA"/>
</dbReference>